<protein>
    <recommendedName>
        <fullName evidence="4">Peptidyl-prolyl cis-trans isomerase</fullName>
        <shortName evidence="4">PPIase</shortName>
        <ecNumber evidence="4">5.2.1.8</ecNumber>
    </recommendedName>
</protein>
<reference evidence="6 7" key="1">
    <citation type="submission" date="2024-01" db="EMBL/GenBank/DDBJ databases">
        <title>Comparative genomics of Cryptococcus and Kwoniella reveals pathogenesis evolution and contrasting modes of karyotype evolution via chromosome fusion or intercentromeric recombination.</title>
        <authorList>
            <person name="Coelho M.A."/>
            <person name="David-Palma M."/>
            <person name="Shea T."/>
            <person name="Bowers K."/>
            <person name="McGinley-Smith S."/>
            <person name="Mohammad A.W."/>
            <person name="Gnirke A."/>
            <person name="Yurkov A.M."/>
            <person name="Nowrousian M."/>
            <person name="Sun S."/>
            <person name="Cuomo C.A."/>
            <person name="Heitman J."/>
        </authorList>
    </citation>
    <scope>NUCLEOTIDE SEQUENCE [LARGE SCALE GENOMIC DNA]</scope>
    <source>
        <strain evidence="6 7">CBS 6074</strain>
    </source>
</reference>
<organism evidence="6 7">
    <name type="scientific">Kwoniella dendrophila CBS 6074</name>
    <dbReference type="NCBI Taxonomy" id="1295534"/>
    <lineage>
        <taxon>Eukaryota</taxon>
        <taxon>Fungi</taxon>
        <taxon>Dikarya</taxon>
        <taxon>Basidiomycota</taxon>
        <taxon>Agaricomycotina</taxon>
        <taxon>Tremellomycetes</taxon>
        <taxon>Tremellales</taxon>
        <taxon>Cryptococcaceae</taxon>
        <taxon>Kwoniella</taxon>
    </lineage>
</organism>
<dbReference type="GO" id="GO:0016018">
    <property type="term" value="F:cyclosporin A binding"/>
    <property type="evidence" value="ECO:0007669"/>
    <property type="project" value="TreeGrafter"/>
</dbReference>
<accession>A0AAX4JVT1</accession>
<dbReference type="InterPro" id="IPR029000">
    <property type="entry name" value="Cyclophilin-like_dom_sf"/>
</dbReference>
<name>A0AAX4JVT1_9TREE</name>
<dbReference type="Pfam" id="PF00160">
    <property type="entry name" value="Pro_isomerase"/>
    <property type="match status" value="1"/>
</dbReference>
<evidence type="ECO:0000313" key="7">
    <source>
        <dbReference type="Proteomes" id="UP001355207"/>
    </source>
</evidence>
<dbReference type="EC" id="5.2.1.8" evidence="4"/>
<dbReference type="GO" id="GO:0003755">
    <property type="term" value="F:peptidyl-prolyl cis-trans isomerase activity"/>
    <property type="evidence" value="ECO:0007669"/>
    <property type="project" value="UniProtKB-UniRule"/>
</dbReference>
<keyword evidence="2 4" id="KW-0697">Rotamase</keyword>
<evidence type="ECO:0000256" key="3">
    <source>
        <dbReference type="ARBA" id="ARBA00023235"/>
    </source>
</evidence>
<dbReference type="GeneID" id="91095076"/>
<gene>
    <name evidence="6" type="ORF">L201_004406</name>
</gene>
<evidence type="ECO:0000259" key="5">
    <source>
        <dbReference type="PROSITE" id="PS50072"/>
    </source>
</evidence>
<sequence length="271" mass="31138">MSETGWMKIGYGDLDKYKSDLSQWEHNQKILHDHYQSYGLPSKLEELNQEQLDILKDLAQHQPYTLTSTDDDDEIRVTNIKPKSLIYEEILYIDLFTKECPLTCENFKHLLKGDYKGTSKIIPSKKLHYKSNKLHRLVKDFIIQGGDIIKNNGSSGESIYGKTFKDEKSGLKLNFKFGTIAMASGSSKNSNSSQFFICLIPPISEDEEDSIQVKEFKQKQLNKLNGKYVIFGQVTNLKSLELLKKLNNLENNKDEELLGHCWIDDCGMVEK</sequence>
<dbReference type="InterPro" id="IPR002130">
    <property type="entry name" value="Cyclophilin-type_PPIase_dom"/>
</dbReference>
<evidence type="ECO:0000256" key="2">
    <source>
        <dbReference type="ARBA" id="ARBA00023110"/>
    </source>
</evidence>
<keyword evidence="3 4" id="KW-0413">Isomerase</keyword>
<evidence type="ECO:0000313" key="6">
    <source>
        <dbReference type="EMBL" id="WWC89482.1"/>
    </source>
</evidence>
<comment type="catalytic activity">
    <reaction evidence="1 4">
        <text>[protein]-peptidylproline (omega=180) = [protein]-peptidylproline (omega=0)</text>
        <dbReference type="Rhea" id="RHEA:16237"/>
        <dbReference type="Rhea" id="RHEA-COMP:10747"/>
        <dbReference type="Rhea" id="RHEA-COMP:10748"/>
        <dbReference type="ChEBI" id="CHEBI:83833"/>
        <dbReference type="ChEBI" id="CHEBI:83834"/>
        <dbReference type="EC" id="5.2.1.8"/>
    </reaction>
</comment>
<dbReference type="EMBL" id="CP144102">
    <property type="protein sequence ID" value="WWC89482.1"/>
    <property type="molecule type" value="Genomic_DNA"/>
</dbReference>
<keyword evidence="7" id="KW-1185">Reference proteome</keyword>
<dbReference type="PROSITE" id="PS50072">
    <property type="entry name" value="CSA_PPIASE_2"/>
    <property type="match status" value="1"/>
</dbReference>
<evidence type="ECO:0000256" key="4">
    <source>
        <dbReference type="RuleBase" id="RU363019"/>
    </source>
</evidence>
<comment type="similarity">
    <text evidence="4">Belongs to the cyclophilin-type PPIase family.</text>
</comment>
<feature type="domain" description="PPIase cyclophilin-type" evidence="5">
    <location>
        <begin position="91"/>
        <end position="268"/>
    </location>
</feature>
<dbReference type="PANTHER" id="PTHR11071:SF561">
    <property type="entry name" value="PEPTIDYL-PROLYL CIS-TRANS ISOMERASE D-RELATED"/>
    <property type="match status" value="1"/>
</dbReference>
<dbReference type="PRINTS" id="PR00153">
    <property type="entry name" value="CSAPPISMRASE"/>
</dbReference>
<dbReference type="AlphaFoldDB" id="A0AAX4JVT1"/>
<dbReference type="PANTHER" id="PTHR11071">
    <property type="entry name" value="PEPTIDYL-PROLYL CIS-TRANS ISOMERASE"/>
    <property type="match status" value="1"/>
</dbReference>
<comment type="function">
    <text evidence="4">PPIases accelerate the folding of proteins. It catalyzes the cis-trans isomerization of proline imidic peptide bonds in oligopeptides.</text>
</comment>
<dbReference type="Gene3D" id="2.40.100.10">
    <property type="entry name" value="Cyclophilin-like"/>
    <property type="match status" value="1"/>
</dbReference>
<dbReference type="GO" id="GO:0005737">
    <property type="term" value="C:cytoplasm"/>
    <property type="evidence" value="ECO:0007669"/>
    <property type="project" value="TreeGrafter"/>
</dbReference>
<dbReference type="SUPFAM" id="SSF50891">
    <property type="entry name" value="Cyclophilin-like"/>
    <property type="match status" value="1"/>
</dbReference>
<proteinExistence type="inferred from homology"/>
<dbReference type="GO" id="GO:0006457">
    <property type="term" value="P:protein folding"/>
    <property type="evidence" value="ECO:0007669"/>
    <property type="project" value="TreeGrafter"/>
</dbReference>
<dbReference type="RefSeq" id="XP_066076245.1">
    <property type="nucleotide sequence ID" value="XM_066220148.1"/>
</dbReference>
<dbReference type="Proteomes" id="UP001355207">
    <property type="component" value="Chromosome 5"/>
</dbReference>
<evidence type="ECO:0000256" key="1">
    <source>
        <dbReference type="ARBA" id="ARBA00000971"/>
    </source>
</evidence>